<feature type="compositionally biased region" description="Basic and acidic residues" evidence="6">
    <location>
        <begin position="664"/>
        <end position="690"/>
    </location>
</feature>
<proteinExistence type="inferred from homology"/>
<feature type="region of interest" description="Disordered" evidence="6">
    <location>
        <begin position="538"/>
        <end position="557"/>
    </location>
</feature>
<dbReference type="InterPro" id="IPR008604">
    <property type="entry name" value="MAP7_fam"/>
</dbReference>
<dbReference type="GO" id="GO:0000226">
    <property type="term" value="P:microtubule cytoskeleton organization"/>
    <property type="evidence" value="ECO:0007669"/>
    <property type="project" value="InterPro"/>
</dbReference>
<feature type="compositionally biased region" description="Basic and acidic residues" evidence="6">
    <location>
        <begin position="730"/>
        <end position="754"/>
    </location>
</feature>
<name>A0AA40IC86_CNENI</name>
<evidence type="ECO:0000256" key="2">
    <source>
        <dbReference type="ARBA" id="ARBA00007525"/>
    </source>
</evidence>
<evidence type="ECO:0000256" key="5">
    <source>
        <dbReference type="ARBA" id="ARBA00023212"/>
    </source>
</evidence>
<feature type="compositionally biased region" description="Polar residues" evidence="6">
    <location>
        <begin position="73"/>
        <end position="88"/>
    </location>
</feature>
<feature type="compositionally biased region" description="Basic residues" evidence="6">
    <location>
        <begin position="586"/>
        <end position="598"/>
    </location>
</feature>
<feature type="compositionally biased region" description="Basic and acidic residues" evidence="6">
    <location>
        <begin position="703"/>
        <end position="722"/>
    </location>
</feature>
<evidence type="ECO:0000313" key="9">
    <source>
        <dbReference type="Proteomes" id="UP001177744"/>
    </source>
</evidence>
<keyword evidence="9" id="KW-1185">Reference proteome</keyword>
<feature type="region of interest" description="Disordered" evidence="6">
    <location>
        <begin position="411"/>
        <end position="446"/>
    </location>
</feature>
<feature type="region of interest" description="Disordered" evidence="6">
    <location>
        <begin position="636"/>
        <end position="806"/>
    </location>
</feature>
<comment type="caution">
    <text evidence="8">The sequence shown here is derived from an EMBL/GenBank/DDBJ whole genome shotgun (WGS) entry which is preliminary data.</text>
</comment>
<evidence type="ECO:0000256" key="6">
    <source>
        <dbReference type="SAM" id="MobiDB-lite"/>
    </source>
</evidence>
<evidence type="ECO:0000256" key="4">
    <source>
        <dbReference type="ARBA" id="ARBA00023054"/>
    </source>
</evidence>
<comment type="similarity">
    <text evidence="2">Belongs to the MAP7 family.</text>
</comment>
<evidence type="ECO:0000256" key="7">
    <source>
        <dbReference type="SAM" id="Phobius"/>
    </source>
</evidence>
<feature type="compositionally biased region" description="Basic and acidic residues" evidence="6">
    <location>
        <begin position="642"/>
        <end position="657"/>
    </location>
</feature>
<evidence type="ECO:0008006" key="10">
    <source>
        <dbReference type="Google" id="ProtNLM"/>
    </source>
</evidence>
<feature type="compositionally biased region" description="Polar residues" evidence="6">
    <location>
        <begin position="202"/>
        <end position="211"/>
    </location>
</feature>
<evidence type="ECO:0000256" key="3">
    <source>
        <dbReference type="ARBA" id="ARBA00022490"/>
    </source>
</evidence>
<feature type="transmembrane region" description="Helical" evidence="7">
    <location>
        <begin position="21"/>
        <end position="40"/>
    </location>
</feature>
<evidence type="ECO:0000313" key="8">
    <source>
        <dbReference type="EMBL" id="KAK1346460.1"/>
    </source>
</evidence>
<accession>A0AA40IC86</accession>
<dbReference type="EMBL" id="JAULJE010000001">
    <property type="protein sequence ID" value="KAK1346460.1"/>
    <property type="molecule type" value="Genomic_DNA"/>
</dbReference>
<keyword evidence="5" id="KW-0206">Cytoskeleton</keyword>
<feature type="compositionally biased region" description="Basic and acidic residues" evidence="6">
    <location>
        <begin position="913"/>
        <end position="922"/>
    </location>
</feature>
<gene>
    <name evidence="8" type="ORF">QTO34_000316</name>
</gene>
<feature type="region of interest" description="Disordered" evidence="6">
    <location>
        <begin position="141"/>
        <end position="176"/>
    </location>
</feature>
<feature type="region of interest" description="Disordered" evidence="6">
    <location>
        <begin position="485"/>
        <end position="532"/>
    </location>
</feature>
<protein>
    <recommendedName>
        <fullName evidence="10">MAP7 domain-containing protein 3</fullName>
    </recommendedName>
</protein>
<dbReference type="InterPro" id="IPR051483">
    <property type="entry name" value="MAP7_domain-containing"/>
</dbReference>
<feature type="region of interest" description="Disordered" evidence="6">
    <location>
        <begin position="64"/>
        <end position="93"/>
    </location>
</feature>
<feature type="region of interest" description="Disordered" evidence="6">
    <location>
        <begin position="906"/>
        <end position="938"/>
    </location>
</feature>
<keyword evidence="4" id="KW-0175">Coiled coil</keyword>
<feature type="region of interest" description="Disordered" evidence="6">
    <location>
        <begin position="193"/>
        <end position="239"/>
    </location>
</feature>
<keyword evidence="7" id="KW-0812">Transmembrane</keyword>
<feature type="compositionally biased region" description="Polar residues" evidence="6">
    <location>
        <begin position="538"/>
        <end position="549"/>
    </location>
</feature>
<keyword evidence="7" id="KW-1133">Transmembrane helix</keyword>
<dbReference type="PANTHER" id="PTHR15073:SF5">
    <property type="entry name" value="MAP7 DOMAIN-CONTAINING PROTEIN 3"/>
    <property type="match status" value="1"/>
</dbReference>
<comment type="subcellular location">
    <subcellularLocation>
        <location evidence="1">Cytoplasm</location>
        <location evidence="1">Cytoskeleton</location>
    </subcellularLocation>
</comment>
<evidence type="ECO:0000256" key="1">
    <source>
        <dbReference type="ARBA" id="ARBA00004245"/>
    </source>
</evidence>
<feature type="compositionally biased region" description="Polar residues" evidence="6">
    <location>
        <begin position="227"/>
        <end position="239"/>
    </location>
</feature>
<organism evidence="8 9">
    <name type="scientific">Cnephaeus nilssonii</name>
    <name type="common">Northern bat</name>
    <name type="synonym">Eptesicus nilssonii</name>
    <dbReference type="NCBI Taxonomy" id="3371016"/>
    <lineage>
        <taxon>Eukaryota</taxon>
        <taxon>Metazoa</taxon>
        <taxon>Chordata</taxon>
        <taxon>Craniata</taxon>
        <taxon>Vertebrata</taxon>
        <taxon>Euteleostomi</taxon>
        <taxon>Mammalia</taxon>
        <taxon>Eutheria</taxon>
        <taxon>Laurasiatheria</taxon>
        <taxon>Chiroptera</taxon>
        <taxon>Yangochiroptera</taxon>
        <taxon>Vespertilionidae</taxon>
        <taxon>Cnephaeus</taxon>
    </lineage>
</organism>
<dbReference type="PANTHER" id="PTHR15073">
    <property type="entry name" value="MICROTUBULE-ASSOCIATED PROTEIN"/>
    <property type="match status" value="1"/>
</dbReference>
<dbReference type="AlphaFoldDB" id="A0AA40IC86"/>
<dbReference type="Proteomes" id="UP001177744">
    <property type="component" value="Unassembled WGS sequence"/>
</dbReference>
<keyword evidence="7" id="KW-0472">Membrane</keyword>
<sequence>MRERPKDPVHRDRLRGRAQPFQASVVGVFLLPRALALGFFPTVAIHASPKAYLWHPPGQVAAAHAMAQERRNQSGFSSLPPQSSNTRSAFKPVIDGSVLKNDIKQKLAKERREERRRQQDATKEIQLLEKERKSKIQYEKQMEEKQRKLREQKQKDEQRRISAEEKRKQKLQEEREKFKAVVSRTLERSNRIEQRQKRWSWEGSTTVNSESKTVKKRSISTEKLEQDTSGSHKQMTLSSPGLQNSVAKIQQLYTDLWENDLIMRLIAPTKASLARSKSAASLSIPGKDTPDIHSPVVQSTNMPLLSHSNDELKNTMVLCKSTVAVPLQEKVEIPLKVSLEALPEVSVEAALKGSMDAAPEVSVEAAPEASVEVHPEVRVEAPFKVSMEAAPAVIMGAFPEMSVEPLLENLETSPEGSEDMSLMSVDPSPEVSMDSSSEVSLDSYPEVSMETTSEARMEVFHKVNMEMIPEESLETVLEENIEVPPKASVGASPESKSCPEVNVRDTPQKSNLVNKKRTSTHSPLSKWPSSANVWDSPSPISAKQIQKNCPPSVSPVVSKQSAQSSVSCKIIPAQHTLHTQSVLGTIRRRKKTASKKTTKSAEAVNQKHMTYEVESGNKSTQGIMNAEEATKILAAKRRLAREHKEKEKLQKEKEQRKEKKVTKKAFEGQEKSSKFDHGQQQKEIKKKEGLQDQENQRVLLQKGDAKIKAKEEADKRKKEQEKIMLQNLQERLERKKRIEEIMKRTRKTDSDTSKDAQTSSSDTYEEHEADDEDEPESDDADSSDDLHPSACTNGMNSSRKLKKSFRNVKSTPRLLSLEVNSDKVYTKTRASLKSDMKNVRQKVKDPLAQAKGIRLSIKRMTNQVTKTEKIVETSNTMVPSESLHSVSQECVCDQILDSTRKIDPLISSNLPDSQKHHLKDSTTFHQSPQTKIEKSDSA</sequence>
<feature type="region of interest" description="Disordered" evidence="6">
    <location>
        <begin position="586"/>
        <end position="623"/>
    </location>
</feature>
<keyword evidence="3" id="KW-0963">Cytoplasm</keyword>
<reference evidence="8" key="1">
    <citation type="submission" date="2023-06" db="EMBL/GenBank/DDBJ databases">
        <title>Reference genome for the Northern bat (Eptesicus nilssonii), a most northern bat species.</title>
        <authorList>
            <person name="Laine V.N."/>
            <person name="Pulliainen A.T."/>
            <person name="Lilley T.M."/>
        </authorList>
    </citation>
    <scope>NUCLEOTIDE SEQUENCE</scope>
    <source>
        <strain evidence="8">BLF_Eptnil</strain>
        <tissue evidence="8">Kidney</tissue>
    </source>
</reference>
<dbReference type="Pfam" id="PF05672">
    <property type="entry name" value="MAP7"/>
    <property type="match status" value="1"/>
</dbReference>
<feature type="compositionally biased region" description="Polar residues" evidence="6">
    <location>
        <begin position="520"/>
        <end position="532"/>
    </location>
</feature>
<feature type="region of interest" description="Disordered" evidence="6">
    <location>
        <begin position="106"/>
        <end position="125"/>
    </location>
</feature>
<feature type="compositionally biased region" description="Acidic residues" evidence="6">
    <location>
        <begin position="763"/>
        <end position="783"/>
    </location>
</feature>
<dbReference type="GO" id="GO:0015630">
    <property type="term" value="C:microtubule cytoskeleton"/>
    <property type="evidence" value="ECO:0007669"/>
    <property type="project" value="InterPro"/>
</dbReference>
<feature type="compositionally biased region" description="Low complexity" evidence="6">
    <location>
        <begin position="424"/>
        <end position="446"/>
    </location>
</feature>